<feature type="compositionally biased region" description="Polar residues" evidence="1">
    <location>
        <begin position="1"/>
        <end position="10"/>
    </location>
</feature>
<name>A0AAE0MYF0_9PEZI</name>
<reference evidence="2" key="2">
    <citation type="submission" date="2023-06" db="EMBL/GenBank/DDBJ databases">
        <authorList>
            <consortium name="Lawrence Berkeley National Laboratory"/>
            <person name="Haridas S."/>
            <person name="Hensen N."/>
            <person name="Bonometti L."/>
            <person name="Westerberg I."/>
            <person name="Brannstrom I.O."/>
            <person name="Guillou S."/>
            <person name="Cros-Aarteil S."/>
            <person name="Calhoun S."/>
            <person name="Kuo A."/>
            <person name="Mondo S."/>
            <person name="Pangilinan J."/>
            <person name="Riley R."/>
            <person name="Labutti K."/>
            <person name="Andreopoulos B."/>
            <person name="Lipzen A."/>
            <person name="Chen C."/>
            <person name="Yanf M."/>
            <person name="Daum C."/>
            <person name="Ng V."/>
            <person name="Clum A."/>
            <person name="Steindorff A."/>
            <person name="Ohm R."/>
            <person name="Martin F."/>
            <person name="Silar P."/>
            <person name="Natvig D."/>
            <person name="Lalanne C."/>
            <person name="Gautier V."/>
            <person name="Ament-Velasquez S.L."/>
            <person name="Kruys A."/>
            <person name="Hutchinson M.I."/>
            <person name="Powell A.J."/>
            <person name="Barry K."/>
            <person name="Miller A.N."/>
            <person name="Grigoriev I.V."/>
            <person name="Debuchy R."/>
            <person name="Gladieux P."/>
            <person name="Thoren M.H."/>
            <person name="Johannesson H."/>
        </authorList>
    </citation>
    <scope>NUCLEOTIDE SEQUENCE</scope>
    <source>
        <strain evidence="2">CBS 958.72</strain>
    </source>
</reference>
<dbReference type="AlphaFoldDB" id="A0AAE0MYF0"/>
<protein>
    <submittedName>
        <fullName evidence="2">Uncharacterized protein</fullName>
    </submittedName>
</protein>
<accession>A0AAE0MYF0</accession>
<feature type="compositionally biased region" description="Basic and acidic residues" evidence="1">
    <location>
        <begin position="21"/>
        <end position="37"/>
    </location>
</feature>
<reference evidence="2" key="1">
    <citation type="journal article" date="2023" name="Mol. Phylogenet. Evol.">
        <title>Genome-scale phylogeny and comparative genomics of the fungal order Sordariales.</title>
        <authorList>
            <person name="Hensen N."/>
            <person name="Bonometti L."/>
            <person name="Westerberg I."/>
            <person name="Brannstrom I.O."/>
            <person name="Guillou S."/>
            <person name="Cros-Aarteil S."/>
            <person name="Calhoun S."/>
            <person name="Haridas S."/>
            <person name="Kuo A."/>
            <person name="Mondo S."/>
            <person name="Pangilinan J."/>
            <person name="Riley R."/>
            <person name="LaButti K."/>
            <person name="Andreopoulos B."/>
            <person name="Lipzen A."/>
            <person name="Chen C."/>
            <person name="Yan M."/>
            <person name="Daum C."/>
            <person name="Ng V."/>
            <person name="Clum A."/>
            <person name="Steindorff A."/>
            <person name="Ohm R.A."/>
            <person name="Martin F."/>
            <person name="Silar P."/>
            <person name="Natvig D.O."/>
            <person name="Lalanne C."/>
            <person name="Gautier V."/>
            <person name="Ament-Velasquez S.L."/>
            <person name="Kruys A."/>
            <person name="Hutchinson M.I."/>
            <person name="Powell A.J."/>
            <person name="Barry K."/>
            <person name="Miller A.N."/>
            <person name="Grigoriev I.V."/>
            <person name="Debuchy R."/>
            <person name="Gladieux P."/>
            <person name="Hiltunen Thoren M."/>
            <person name="Johannesson H."/>
        </authorList>
    </citation>
    <scope>NUCLEOTIDE SEQUENCE</scope>
    <source>
        <strain evidence="2">CBS 958.72</strain>
    </source>
</reference>
<gene>
    <name evidence="2" type="ORF">B0T24DRAFT_684605</name>
</gene>
<comment type="caution">
    <text evidence="2">The sequence shown here is derived from an EMBL/GenBank/DDBJ whole genome shotgun (WGS) entry which is preliminary data.</text>
</comment>
<evidence type="ECO:0000256" key="1">
    <source>
        <dbReference type="SAM" id="MobiDB-lite"/>
    </source>
</evidence>
<evidence type="ECO:0000313" key="3">
    <source>
        <dbReference type="Proteomes" id="UP001287356"/>
    </source>
</evidence>
<organism evidence="2 3">
    <name type="scientific">Lasiosphaeria ovina</name>
    <dbReference type="NCBI Taxonomy" id="92902"/>
    <lineage>
        <taxon>Eukaryota</taxon>
        <taxon>Fungi</taxon>
        <taxon>Dikarya</taxon>
        <taxon>Ascomycota</taxon>
        <taxon>Pezizomycotina</taxon>
        <taxon>Sordariomycetes</taxon>
        <taxon>Sordariomycetidae</taxon>
        <taxon>Sordariales</taxon>
        <taxon>Lasiosphaeriaceae</taxon>
        <taxon>Lasiosphaeria</taxon>
    </lineage>
</organism>
<dbReference type="EMBL" id="JAULSN010000011">
    <property type="protein sequence ID" value="KAK3361567.1"/>
    <property type="molecule type" value="Genomic_DNA"/>
</dbReference>
<keyword evidence="3" id="KW-1185">Reference proteome</keyword>
<evidence type="ECO:0000313" key="2">
    <source>
        <dbReference type="EMBL" id="KAK3361567.1"/>
    </source>
</evidence>
<proteinExistence type="predicted"/>
<dbReference type="Proteomes" id="UP001287356">
    <property type="component" value="Unassembled WGS sequence"/>
</dbReference>
<feature type="region of interest" description="Disordered" evidence="1">
    <location>
        <begin position="1"/>
        <end position="45"/>
    </location>
</feature>
<sequence>MSAASQSNVDCPSMYEGDDQQSFKRSEVDKLSRHSGDNVKGYMGSASRGRASIWGEAMILASPLAAESQASEVNRLLPLNGNRPAKGVIIDKELMEEEAAMLRKKENKHGMPGRK</sequence>